<dbReference type="SUPFAM" id="SSF53850">
    <property type="entry name" value="Periplasmic binding protein-like II"/>
    <property type="match status" value="1"/>
</dbReference>
<sequence>MKKLLLVFVAAFAVFTLSACNGEEEVKDYSDQTLVVYFVPSRPADQILEITAPLEDLLADELEALGFPVGGVEVKVSSTYEAAGEALLGGTGDIAFLPGGTYVAYKDVADSPVEVILAATRGGLSKDSLVAKDWNDGKATDSYPGFQVAYYKGLIIAGPSTAGVALAAKVNAGTELVWDDVKDLNWCVRSATSSSGYIYPAIWLQENFDGKTFADITGTVTTTGGYGDSMSSLATETCDVATFYADARRDYADEWETDYEKTDIWTETNVVGVTSNIMNDTISVSTVNLDADIIEAISQAFINIAGTLEGQGVMTVYSHQGYIVVDDSDYDPARAAAELAAE</sequence>
<feature type="signal peptide" evidence="1">
    <location>
        <begin position="1"/>
        <end position="19"/>
    </location>
</feature>
<reference evidence="2 3" key="1">
    <citation type="submission" date="2020-02" db="EMBL/GenBank/DDBJ databases">
        <authorList>
            <person name="Zheng R.K."/>
            <person name="Sun C.M."/>
        </authorList>
    </citation>
    <scope>NUCLEOTIDE SEQUENCE [LARGE SCALE GENOMIC DNA]</scope>
    <source>
        <strain evidence="3">zrk13</strain>
    </source>
</reference>
<proteinExistence type="predicted"/>
<keyword evidence="1" id="KW-0732">Signal</keyword>
<organism evidence="2 3">
    <name type="scientific">Candidatus Xianfuyuplasma coldseepsis</name>
    <dbReference type="NCBI Taxonomy" id="2782163"/>
    <lineage>
        <taxon>Bacteria</taxon>
        <taxon>Bacillati</taxon>
        <taxon>Mycoplasmatota</taxon>
        <taxon>Mollicutes</taxon>
        <taxon>Candidatus Izemoplasmatales</taxon>
        <taxon>Candidatus Izemoplasmataceae</taxon>
        <taxon>Candidatus Xianfuyuplasma</taxon>
    </lineage>
</organism>
<dbReference type="AlphaFoldDB" id="A0A7L7KPM0"/>
<dbReference type="PROSITE" id="PS51257">
    <property type="entry name" value="PROKAR_LIPOPROTEIN"/>
    <property type="match status" value="1"/>
</dbReference>
<dbReference type="Pfam" id="PF12974">
    <property type="entry name" value="Phosphonate-bd"/>
    <property type="match status" value="1"/>
</dbReference>
<evidence type="ECO:0000313" key="3">
    <source>
        <dbReference type="Proteomes" id="UP000514720"/>
    </source>
</evidence>
<dbReference type="EMBL" id="CP048914">
    <property type="protein sequence ID" value="QMS84617.1"/>
    <property type="molecule type" value="Genomic_DNA"/>
</dbReference>
<dbReference type="Proteomes" id="UP000514720">
    <property type="component" value="Chromosome"/>
</dbReference>
<dbReference type="PANTHER" id="PTHR35841">
    <property type="entry name" value="PHOSPHONATES-BINDING PERIPLASMIC PROTEIN"/>
    <property type="match status" value="1"/>
</dbReference>
<keyword evidence="3" id="KW-1185">Reference proteome</keyword>
<name>A0A7L7KPM0_9MOLU</name>
<dbReference type="RefSeq" id="WP_258878235.1">
    <property type="nucleotide sequence ID" value="NZ_CP048914.1"/>
</dbReference>
<feature type="chain" id="PRO_5036449867" evidence="1">
    <location>
        <begin position="20"/>
        <end position="342"/>
    </location>
</feature>
<dbReference type="Gene3D" id="3.40.190.10">
    <property type="entry name" value="Periplasmic binding protein-like II"/>
    <property type="match status" value="2"/>
</dbReference>
<dbReference type="PANTHER" id="PTHR35841:SF1">
    <property type="entry name" value="PHOSPHONATES-BINDING PERIPLASMIC PROTEIN"/>
    <property type="match status" value="1"/>
</dbReference>
<dbReference type="KEGG" id="xcl:G4Z02_02245"/>
<protein>
    <submittedName>
        <fullName evidence="2">PhnD/SsuA/transferrin family substrate-binding protein</fullName>
    </submittedName>
</protein>
<accession>A0A7L7KPM0</accession>
<gene>
    <name evidence="2" type="ORF">G4Z02_02245</name>
</gene>
<evidence type="ECO:0000256" key="1">
    <source>
        <dbReference type="SAM" id="SignalP"/>
    </source>
</evidence>
<evidence type="ECO:0000313" key="2">
    <source>
        <dbReference type="EMBL" id="QMS84617.1"/>
    </source>
</evidence>